<dbReference type="AlphaFoldDB" id="B5Y8Z0"/>
<accession>B5Y8Z0</accession>
<keyword evidence="2" id="KW-1185">Reference proteome</keyword>
<dbReference type="CDD" id="cd00332">
    <property type="entry name" value="PAL-HAL"/>
    <property type="match status" value="1"/>
</dbReference>
<dbReference type="GO" id="GO:0016841">
    <property type="term" value="F:ammonia-lyase activity"/>
    <property type="evidence" value="ECO:0007669"/>
    <property type="project" value="UniProtKB-ARBA"/>
</dbReference>
<name>B5Y8Z0_COPPD</name>
<keyword evidence="1" id="KW-0456">Lyase</keyword>
<dbReference type="InterPro" id="IPR024083">
    <property type="entry name" value="Fumarase/histidase_N"/>
</dbReference>
<dbReference type="InterPro" id="IPR001106">
    <property type="entry name" value="Aromatic_Lyase"/>
</dbReference>
<reference evidence="2" key="1">
    <citation type="submission" date="2008-08" db="EMBL/GenBank/DDBJ databases">
        <title>The complete genome sequence of Coprothermobacter proteolyticus strain ATCC 5245 / DSM 5265 / BT.</title>
        <authorList>
            <person name="Dodson R.J."/>
            <person name="Durkin A.S."/>
            <person name="Wu M."/>
            <person name="Eisen J."/>
            <person name="Sutton G."/>
        </authorList>
    </citation>
    <scope>NUCLEOTIDE SEQUENCE [LARGE SCALE GENOMIC DNA]</scope>
    <source>
        <strain evidence="2">ATCC 35245 / DSM 5265 / OCM 4 / BT</strain>
    </source>
</reference>
<dbReference type="STRING" id="309798.COPRO5265_0906"/>
<dbReference type="KEGG" id="cpo:COPRO5265_0906"/>
<protein>
    <submittedName>
        <fullName evidence="1">Phenylalanine and histidine ammonia-lyase</fullName>
    </submittedName>
</protein>
<dbReference type="Pfam" id="PF00221">
    <property type="entry name" value="Lyase_aromatic"/>
    <property type="match status" value="1"/>
</dbReference>
<dbReference type="Gene3D" id="1.10.275.10">
    <property type="entry name" value="Fumarase/aspartase (N-terminal domain)"/>
    <property type="match status" value="1"/>
</dbReference>
<evidence type="ECO:0000313" key="1">
    <source>
        <dbReference type="EMBL" id="ACI17986.1"/>
    </source>
</evidence>
<reference evidence="1 2" key="2">
    <citation type="journal article" date="2014" name="Genome Announc.">
        <title>Complete Genome Sequence of Coprothermobacter proteolyticus DSM 5265.</title>
        <authorList>
            <person name="Alexiev A."/>
            <person name="Coil D.A."/>
            <person name="Badger J.H."/>
            <person name="Enticknap J."/>
            <person name="Ward N."/>
            <person name="Robb F.T."/>
            <person name="Eisen J.A."/>
        </authorList>
    </citation>
    <scope>NUCLEOTIDE SEQUENCE [LARGE SCALE GENOMIC DNA]</scope>
    <source>
        <strain evidence="2">ATCC 35245 / DSM 5265 / OCM 4 / BT</strain>
    </source>
</reference>
<dbReference type="Proteomes" id="UP000001732">
    <property type="component" value="Chromosome"/>
</dbReference>
<dbReference type="eggNOG" id="COG2986">
    <property type="taxonomic scope" value="Bacteria"/>
</dbReference>
<dbReference type="HOGENOM" id="CLU_014801_4_1_9"/>
<dbReference type="SUPFAM" id="SSF48557">
    <property type="entry name" value="L-aspartase-like"/>
    <property type="match status" value="1"/>
</dbReference>
<dbReference type="RefSeq" id="WP_012544637.1">
    <property type="nucleotide sequence ID" value="NC_011295.1"/>
</dbReference>
<gene>
    <name evidence="1" type="ordered locus">COPRO5265_0906</name>
</gene>
<dbReference type="OrthoDB" id="9806955at2"/>
<evidence type="ECO:0000313" key="2">
    <source>
        <dbReference type="Proteomes" id="UP000001732"/>
    </source>
</evidence>
<dbReference type="InterPro" id="IPR008948">
    <property type="entry name" value="L-Aspartase-like"/>
</dbReference>
<proteinExistence type="predicted"/>
<sequence>MEVSEHLTWEKFWSVVEGKEQLYLGSNTRNELEQKREQLLSILQEGKVIYGVNTGVGSLKDVALKADTLEEFQANLIRSHAESVGQRVSRSVTKGAMVLLAHSLAQGLSGVSPELLERILFAINMDYIPRVGCFGSVGASGDLSFLATLMLGIVGEKPVYDASGNPHVLEKFALREKEGLAVINGTHFSLSHMIHLLEKFKRLEKMTRWTYALHLETRKAIVSFLDPLVSQAKPDPYFEQLLSWLREVLKDSSAVRRSGPEVQEPYVIRCFPQLYAPVIRTLDNVDSWLEQEMNIVSDNPLFKDSEPVFQGNFHAESIAVMSSQLRALLPLMGNILYQLQEKLLNPEFSRGLPAFLAEVPGLNSGLMIVQYLSADLLSEISMLASPITIMNQTMSTGQEDVVSFAPTSNRLLERQLELYKYLLASTLLVTVRASRMANIEVSTAIQEALEFYLQTDVGGERSFSDVIEAFADQL</sequence>
<dbReference type="PANTHER" id="PTHR10362">
    <property type="entry name" value="HISTIDINE AMMONIA-LYASE"/>
    <property type="match status" value="1"/>
</dbReference>
<dbReference type="EMBL" id="CP001145">
    <property type="protein sequence ID" value="ACI17986.1"/>
    <property type="molecule type" value="Genomic_DNA"/>
</dbReference>
<dbReference type="Gene3D" id="1.20.200.10">
    <property type="entry name" value="Fumarase/aspartase (Central domain)"/>
    <property type="match status" value="1"/>
</dbReference>
<organism evidence="1 2">
    <name type="scientific">Coprothermobacter proteolyticus (strain ATCC 35245 / DSM 5265 / OCM 4 / BT)</name>
    <dbReference type="NCBI Taxonomy" id="309798"/>
    <lineage>
        <taxon>Bacteria</taxon>
        <taxon>Pseudomonadati</taxon>
        <taxon>Coprothermobacterota</taxon>
        <taxon>Coprothermobacteria</taxon>
        <taxon>Coprothermobacterales</taxon>
        <taxon>Coprothermobacteraceae</taxon>
        <taxon>Coprothermobacter</taxon>
    </lineage>
</organism>